<feature type="signal peptide" evidence="1">
    <location>
        <begin position="1"/>
        <end position="23"/>
    </location>
</feature>
<reference evidence="2 3" key="1">
    <citation type="submission" date="2017-11" db="EMBL/GenBank/DDBJ databases">
        <title>De-novo sequencing of pomegranate (Punica granatum L.) genome.</title>
        <authorList>
            <person name="Akparov Z."/>
            <person name="Amiraslanov A."/>
            <person name="Hajiyeva S."/>
            <person name="Abbasov M."/>
            <person name="Kaur K."/>
            <person name="Hamwieh A."/>
            <person name="Solovyev V."/>
            <person name="Salamov A."/>
            <person name="Braich B."/>
            <person name="Kosarev P."/>
            <person name="Mahmoud A."/>
            <person name="Hajiyev E."/>
            <person name="Babayeva S."/>
            <person name="Izzatullayeva V."/>
            <person name="Mammadov A."/>
            <person name="Mammadov A."/>
            <person name="Sharifova S."/>
            <person name="Ojaghi J."/>
            <person name="Eynullazada K."/>
            <person name="Bayramov B."/>
            <person name="Abdulazimova A."/>
            <person name="Shahmuradov I."/>
        </authorList>
    </citation>
    <scope>NUCLEOTIDE SEQUENCE [LARGE SCALE GENOMIC DNA]</scope>
    <source>
        <strain evidence="3">cv. AG2017</strain>
        <tissue evidence="2">Leaf</tissue>
    </source>
</reference>
<evidence type="ECO:0000313" key="3">
    <source>
        <dbReference type="Proteomes" id="UP000233551"/>
    </source>
</evidence>
<gene>
    <name evidence="2" type="ORF">CRG98_012595</name>
</gene>
<evidence type="ECO:0000256" key="1">
    <source>
        <dbReference type="SAM" id="SignalP"/>
    </source>
</evidence>
<proteinExistence type="predicted"/>
<accession>A0A2I0KEY1</accession>
<protein>
    <submittedName>
        <fullName evidence="2">Uncharacterized protein</fullName>
    </submittedName>
</protein>
<dbReference type="EMBL" id="PGOL01000645">
    <property type="protein sequence ID" value="PKI67057.1"/>
    <property type="molecule type" value="Genomic_DNA"/>
</dbReference>
<organism evidence="2 3">
    <name type="scientific">Punica granatum</name>
    <name type="common">Pomegranate</name>
    <dbReference type="NCBI Taxonomy" id="22663"/>
    <lineage>
        <taxon>Eukaryota</taxon>
        <taxon>Viridiplantae</taxon>
        <taxon>Streptophyta</taxon>
        <taxon>Embryophyta</taxon>
        <taxon>Tracheophyta</taxon>
        <taxon>Spermatophyta</taxon>
        <taxon>Magnoliopsida</taxon>
        <taxon>eudicotyledons</taxon>
        <taxon>Gunneridae</taxon>
        <taxon>Pentapetalae</taxon>
        <taxon>rosids</taxon>
        <taxon>malvids</taxon>
        <taxon>Myrtales</taxon>
        <taxon>Lythraceae</taxon>
        <taxon>Punica</taxon>
    </lineage>
</organism>
<comment type="caution">
    <text evidence="2">The sequence shown here is derived from an EMBL/GenBank/DDBJ whole genome shotgun (WGS) entry which is preliminary data.</text>
</comment>
<sequence>MAATVSEVIWLCSLSSSLGVASSRPTHCFVTISNYIHTSKVWNIEANYGILKQEENPNQSPLTGLRLQSGASGIISTGIEKSRSPSIFQSSPFLVILLFFLPFLSSTSPSLLSDGHGACLVPPRFLFIHRFQLPDNSHWYEPIKEAWCFDLIV</sequence>
<name>A0A2I0KEY1_PUNGR</name>
<dbReference type="AlphaFoldDB" id="A0A2I0KEY1"/>
<keyword evidence="3" id="KW-1185">Reference proteome</keyword>
<evidence type="ECO:0000313" key="2">
    <source>
        <dbReference type="EMBL" id="PKI67057.1"/>
    </source>
</evidence>
<dbReference type="Proteomes" id="UP000233551">
    <property type="component" value="Unassembled WGS sequence"/>
</dbReference>
<keyword evidence="1" id="KW-0732">Signal</keyword>
<feature type="chain" id="PRO_5014129308" evidence="1">
    <location>
        <begin position="24"/>
        <end position="153"/>
    </location>
</feature>